<dbReference type="EMBL" id="MN740502">
    <property type="protein sequence ID" value="QHU29989.1"/>
    <property type="molecule type" value="Genomic_DNA"/>
</dbReference>
<dbReference type="AlphaFoldDB" id="A0A6C0LGC6"/>
<evidence type="ECO:0000256" key="6">
    <source>
        <dbReference type="ARBA" id="ARBA00022963"/>
    </source>
</evidence>
<accession>A0A6C0LGC6</accession>
<dbReference type="CDD" id="cd00519">
    <property type="entry name" value="Lipase_3"/>
    <property type="match status" value="1"/>
</dbReference>
<evidence type="ECO:0000256" key="5">
    <source>
        <dbReference type="ARBA" id="ARBA00022946"/>
    </source>
</evidence>
<dbReference type="Gene3D" id="3.40.50.1820">
    <property type="entry name" value="alpha/beta hydrolase"/>
    <property type="match status" value="1"/>
</dbReference>
<organism evidence="9">
    <name type="scientific">viral metagenome</name>
    <dbReference type="NCBI Taxonomy" id="1070528"/>
    <lineage>
        <taxon>unclassified sequences</taxon>
        <taxon>metagenomes</taxon>
        <taxon>organismal metagenomes</taxon>
    </lineage>
</organism>
<dbReference type="InterPro" id="IPR029058">
    <property type="entry name" value="AB_hydrolase_fold"/>
</dbReference>
<dbReference type="GO" id="GO:0016042">
    <property type="term" value="P:lipid catabolic process"/>
    <property type="evidence" value="ECO:0007669"/>
    <property type="project" value="UniProtKB-KW"/>
</dbReference>
<reference evidence="9" key="1">
    <citation type="journal article" date="2020" name="Nature">
        <title>Giant virus diversity and host interactions through global metagenomics.</title>
        <authorList>
            <person name="Schulz F."/>
            <person name="Roux S."/>
            <person name="Paez-Espino D."/>
            <person name="Jungbluth S."/>
            <person name="Walsh D.A."/>
            <person name="Denef V.J."/>
            <person name="McMahon K.D."/>
            <person name="Konstantinidis K.T."/>
            <person name="Eloe-Fadrosh E.A."/>
            <person name="Kyrpides N.C."/>
            <person name="Woyke T."/>
        </authorList>
    </citation>
    <scope>NUCLEOTIDE SEQUENCE</scope>
    <source>
        <strain evidence="9">GVMAG-M-3300027810-10</strain>
    </source>
</reference>
<dbReference type="PANTHER" id="PTHR31403">
    <property type="entry name" value="PHOSPHOLIPASE A1-IBETA2, CHLOROPLASTIC"/>
    <property type="match status" value="1"/>
</dbReference>
<dbReference type="PANTHER" id="PTHR31403:SF7">
    <property type="entry name" value="PHOSPHOLIPASE A1-IGAMMA3, CHLOROPLASTIC"/>
    <property type="match status" value="1"/>
</dbReference>
<keyword evidence="5" id="KW-0809">Transit peptide</keyword>
<dbReference type="SUPFAM" id="SSF53474">
    <property type="entry name" value="alpha/beta-Hydrolases"/>
    <property type="match status" value="1"/>
</dbReference>
<keyword evidence="2" id="KW-0150">Chloroplast</keyword>
<evidence type="ECO:0000313" key="9">
    <source>
        <dbReference type="EMBL" id="QHU29989.1"/>
    </source>
</evidence>
<dbReference type="GO" id="GO:0009507">
    <property type="term" value="C:chloroplast"/>
    <property type="evidence" value="ECO:0007669"/>
    <property type="project" value="UniProtKB-SubCell"/>
</dbReference>
<protein>
    <recommendedName>
        <fullName evidence="8">Fungal lipase-type domain-containing protein</fullName>
    </recommendedName>
</protein>
<keyword evidence="7" id="KW-0443">Lipid metabolism</keyword>
<dbReference type="Pfam" id="PF01764">
    <property type="entry name" value="Lipase_3"/>
    <property type="match status" value="1"/>
</dbReference>
<keyword evidence="6" id="KW-0442">Lipid degradation</keyword>
<evidence type="ECO:0000256" key="4">
    <source>
        <dbReference type="ARBA" id="ARBA00022801"/>
    </source>
</evidence>
<keyword evidence="3" id="KW-0934">Plastid</keyword>
<evidence type="ECO:0000256" key="2">
    <source>
        <dbReference type="ARBA" id="ARBA00022528"/>
    </source>
</evidence>
<evidence type="ECO:0000259" key="8">
    <source>
        <dbReference type="Pfam" id="PF01764"/>
    </source>
</evidence>
<proteinExistence type="predicted"/>
<sequence length="285" mass="33115">MPIIPHEQVCDFAKLTMLVYEYGNTFVLDNKSTVESFVSSLNDNSHTIKNESRLKAIQDLSTSSPHGYVHKFYSIDSTDLQVGITVSKSHKRITVVFRGSESKSDWYYDLSVLKTQLHDNVYVHGGFHTQLHGEDMYKNLCEEIFEVMKEHNDYEVFITGHSLGAALSTLFGYELSREEKMKESKVTIVSFASPRVGNLEFRKSFDSQENLIHYRVTNNRDAVTAIPMIFFHHVGINIAVSEDECKIYENYSYNTWFRYSLFSCFSISDHNIDLYHERLLKHKWD</sequence>
<dbReference type="GO" id="GO:0004620">
    <property type="term" value="F:phospholipase activity"/>
    <property type="evidence" value="ECO:0007669"/>
    <property type="project" value="UniProtKB-ARBA"/>
</dbReference>
<name>A0A6C0LGC6_9ZZZZ</name>
<feature type="domain" description="Fungal lipase-type" evidence="8">
    <location>
        <begin position="95"/>
        <end position="229"/>
    </location>
</feature>
<dbReference type="InterPro" id="IPR002921">
    <property type="entry name" value="Fungal_lipase-type"/>
</dbReference>
<keyword evidence="4" id="KW-0378">Hydrolase</keyword>
<comment type="subcellular location">
    <subcellularLocation>
        <location evidence="1">Plastid</location>
        <location evidence="1">Chloroplast</location>
    </subcellularLocation>
</comment>
<evidence type="ECO:0000256" key="7">
    <source>
        <dbReference type="ARBA" id="ARBA00023098"/>
    </source>
</evidence>
<evidence type="ECO:0000256" key="1">
    <source>
        <dbReference type="ARBA" id="ARBA00004229"/>
    </source>
</evidence>
<evidence type="ECO:0000256" key="3">
    <source>
        <dbReference type="ARBA" id="ARBA00022640"/>
    </source>
</evidence>